<sequence length="115" mass="12617">MKFGLIFLAVILGAFVLAFILKGMVALFPSIPKEAAGVFMMKFCGALTCILGLKFLVVMLCAIFNNIMSFHHKYNEDNYDKLSSISQRVSPGLLLLAKFAVSLGGVLMFYGVWLA</sequence>
<keyword evidence="3" id="KW-1185">Reference proteome</keyword>
<protein>
    <submittedName>
        <fullName evidence="2">Uncharacterized protein</fullName>
    </submittedName>
</protein>
<accession>A0ABY5X697</accession>
<dbReference type="Proteomes" id="UP001058553">
    <property type="component" value="Chromosome"/>
</dbReference>
<evidence type="ECO:0000313" key="3">
    <source>
        <dbReference type="Proteomes" id="UP001058553"/>
    </source>
</evidence>
<keyword evidence="1" id="KW-0812">Transmembrane</keyword>
<gene>
    <name evidence="2" type="ORF">NYP84_14900</name>
</gene>
<feature type="transmembrane region" description="Helical" evidence="1">
    <location>
        <begin position="93"/>
        <end position="113"/>
    </location>
</feature>
<evidence type="ECO:0000256" key="1">
    <source>
        <dbReference type="SAM" id="Phobius"/>
    </source>
</evidence>
<dbReference type="EMBL" id="CP103445">
    <property type="protein sequence ID" value="UWS32887.1"/>
    <property type="molecule type" value="Genomic_DNA"/>
</dbReference>
<keyword evidence="1" id="KW-0472">Membrane</keyword>
<feature type="transmembrane region" description="Helical" evidence="1">
    <location>
        <begin position="39"/>
        <end position="64"/>
    </location>
</feature>
<dbReference type="RefSeq" id="WP_259817665.1">
    <property type="nucleotide sequence ID" value="NZ_CP103445.1"/>
</dbReference>
<proteinExistence type="predicted"/>
<name>A0ABY5X697_ERWPY</name>
<organism evidence="2 3">
    <name type="scientific">Erwinia pyrifoliae</name>
    <dbReference type="NCBI Taxonomy" id="79967"/>
    <lineage>
        <taxon>Bacteria</taxon>
        <taxon>Pseudomonadati</taxon>
        <taxon>Pseudomonadota</taxon>
        <taxon>Gammaproteobacteria</taxon>
        <taxon>Enterobacterales</taxon>
        <taxon>Erwiniaceae</taxon>
        <taxon>Erwinia</taxon>
    </lineage>
</organism>
<evidence type="ECO:0000313" key="2">
    <source>
        <dbReference type="EMBL" id="UWS32887.1"/>
    </source>
</evidence>
<reference evidence="2" key="1">
    <citation type="submission" date="2022-07" db="EMBL/GenBank/DDBJ databases">
        <title>Genetic diversity of Erwinia pyrifoliae.</title>
        <authorList>
            <person name="Park D.S."/>
            <person name="Ham H."/>
        </authorList>
    </citation>
    <scope>NUCLEOTIDE SEQUENCE</scope>
    <source>
        <strain evidence="2">CP201486</strain>
    </source>
</reference>
<keyword evidence="1" id="KW-1133">Transmembrane helix</keyword>